<gene>
    <name evidence="2" type="ORF">N7472_009970</name>
</gene>
<proteinExistence type="predicted"/>
<name>A0A9W9IYH7_9EURO</name>
<dbReference type="InterPro" id="IPR011545">
    <property type="entry name" value="DEAD/DEAH_box_helicase_dom"/>
</dbReference>
<dbReference type="GO" id="GO:0005737">
    <property type="term" value="C:cytoplasm"/>
    <property type="evidence" value="ECO:0007669"/>
    <property type="project" value="TreeGrafter"/>
</dbReference>
<dbReference type="Proteomes" id="UP001150879">
    <property type="component" value="Unassembled WGS sequence"/>
</dbReference>
<accession>A0A9W9IYH7</accession>
<protein>
    <recommendedName>
        <fullName evidence="1">Helicase ATP-binding domain-containing protein</fullName>
    </recommendedName>
</protein>
<evidence type="ECO:0000313" key="2">
    <source>
        <dbReference type="EMBL" id="KAJ5185130.1"/>
    </source>
</evidence>
<dbReference type="SUPFAM" id="SSF52540">
    <property type="entry name" value="P-loop containing nucleoside triphosphate hydrolases"/>
    <property type="match status" value="1"/>
</dbReference>
<comment type="caution">
    <text evidence="2">The sequence shown here is derived from an EMBL/GenBank/DDBJ whole genome shotgun (WGS) entry which is preliminary data.</text>
</comment>
<sequence>MVLNDGEKQLIRERAYQVEMFRASLQQNIIVSMGTGTGKTLMLVFNMGWRLPQSTDRCSRAVLRIREALNINPDKLVWFLCPTIALCEQQVDVLRTHLPYSRPRSFTGKDQVDHWGEKAVWDAALFGVRIAVSTHQVLLDALTHGYTKIDQFSLLVFDEGK</sequence>
<evidence type="ECO:0000259" key="1">
    <source>
        <dbReference type="PROSITE" id="PS51192"/>
    </source>
</evidence>
<dbReference type="InterPro" id="IPR014001">
    <property type="entry name" value="Helicase_ATP-bd"/>
</dbReference>
<reference evidence="2" key="1">
    <citation type="submission" date="2022-11" db="EMBL/GenBank/DDBJ databases">
        <authorList>
            <person name="Petersen C."/>
        </authorList>
    </citation>
    <scope>NUCLEOTIDE SEQUENCE</scope>
    <source>
        <strain evidence="2">IBT 16849</strain>
    </source>
</reference>
<feature type="domain" description="Helicase ATP-binding" evidence="1">
    <location>
        <begin position="20"/>
        <end position="161"/>
    </location>
</feature>
<dbReference type="Pfam" id="PF00270">
    <property type="entry name" value="DEAD"/>
    <property type="match status" value="1"/>
</dbReference>
<dbReference type="AlphaFoldDB" id="A0A9W9IYH7"/>
<dbReference type="InterPro" id="IPR051363">
    <property type="entry name" value="RLR_Helicase"/>
</dbReference>
<dbReference type="EMBL" id="JAPQKP010000006">
    <property type="protein sequence ID" value="KAJ5185130.1"/>
    <property type="molecule type" value="Genomic_DNA"/>
</dbReference>
<dbReference type="InterPro" id="IPR027417">
    <property type="entry name" value="P-loop_NTPase"/>
</dbReference>
<dbReference type="Gene3D" id="3.40.50.300">
    <property type="entry name" value="P-loop containing nucleotide triphosphate hydrolases"/>
    <property type="match status" value="1"/>
</dbReference>
<evidence type="ECO:0000313" key="3">
    <source>
        <dbReference type="Proteomes" id="UP001150879"/>
    </source>
</evidence>
<dbReference type="PANTHER" id="PTHR14074">
    <property type="entry name" value="HELICASE WITH DEATH DOMAIN-RELATED"/>
    <property type="match status" value="1"/>
</dbReference>
<dbReference type="GO" id="GO:0003676">
    <property type="term" value="F:nucleic acid binding"/>
    <property type="evidence" value="ECO:0007669"/>
    <property type="project" value="InterPro"/>
</dbReference>
<keyword evidence="3" id="KW-1185">Reference proteome</keyword>
<dbReference type="PANTHER" id="PTHR14074:SF16">
    <property type="entry name" value="ANTIVIRAL INNATE IMMUNE RESPONSE RECEPTOR RIG-I"/>
    <property type="match status" value="1"/>
</dbReference>
<dbReference type="PROSITE" id="PS51192">
    <property type="entry name" value="HELICASE_ATP_BIND_1"/>
    <property type="match status" value="1"/>
</dbReference>
<reference evidence="2" key="2">
    <citation type="journal article" date="2023" name="IMA Fungus">
        <title>Comparative genomic study of the Penicillium genus elucidates a diverse pangenome and 15 lateral gene transfer events.</title>
        <authorList>
            <person name="Petersen C."/>
            <person name="Sorensen T."/>
            <person name="Nielsen M.R."/>
            <person name="Sondergaard T.E."/>
            <person name="Sorensen J.L."/>
            <person name="Fitzpatrick D.A."/>
            <person name="Frisvad J.C."/>
            <person name="Nielsen K.L."/>
        </authorList>
    </citation>
    <scope>NUCLEOTIDE SEQUENCE</scope>
    <source>
        <strain evidence="2">IBT 16849</strain>
    </source>
</reference>
<dbReference type="GO" id="GO:0005524">
    <property type="term" value="F:ATP binding"/>
    <property type="evidence" value="ECO:0007669"/>
    <property type="project" value="InterPro"/>
</dbReference>
<organism evidence="2 3">
    <name type="scientific">Penicillium cf. griseofulvum</name>
    <dbReference type="NCBI Taxonomy" id="2972120"/>
    <lineage>
        <taxon>Eukaryota</taxon>
        <taxon>Fungi</taxon>
        <taxon>Dikarya</taxon>
        <taxon>Ascomycota</taxon>
        <taxon>Pezizomycotina</taxon>
        <taxon>Eurotiomycetes</taxon>
        <taxon>Eurotiomycetidae</taxon>
        <taxon>Eurotiales</taxon>
        <taxon>Aspergillaceae</taxon>
        <taxon>Penicillium</taxon>
    </lineage>
</organism>